<protein>
    <submittedName>
        <fullName evidence="2">Uncharacterized protein</fullName>
    </submittedName>
</protein>
<feature type="transmembrane region" description="Helical" evidence="1">
    <location>
        <begin position="164"/>
        <end position="185"/>
    </location>
</feature>
<keyword evidence="1" id="KW-1133">Transmembrane helix</keyword>
<dbReference type="RefSeq" id="WP_162307204.1">
    <property type="nucleotide sequence ID" value="NZ_RHJS01000002.1"/>
</dbReference>
<feature type="transmembrane region" description="Helical" evidence="1">
    <location>
        <begin position="135"/>
        <end position="157"/>
    </location>
</feature>
<feature type="transmembrane region" description="Helical" evidence="1">
    <location>
        <begin position="213"/>
        <end position="233"/>
    </location>
</feature>
<organism evidence="2 3">
    <name type="scientific">Schaedlerella arabinosiphila</name>
    <dbReference type="NCBI Taxonomy" id="2044587"/>
    <lineage>
        <taxon>Bacteria</taxon>
        <taxon>Bacillati</taxon>
        <taxon>Bacillota</taxon>
        <taxon>Clostridia</taxon>
        <taxon>Lachnospirales</taxon>
        <taxon>Lachnospiraceae</taxon>
        <taxon>Schaedlerella</taxon>
    </lineage>
</organism>
<dbReference type="EMBL" id="RHJS01000002">
    <property type="protein sequence ID" value="RRK34379.1"/>
    <property type="molecule type" value="Genomic_DNA"/>
</dbReference>
<evidence type="ECO:0000256" key="1">
    <source>
        <dbReference type="SAM" id="Phobius"/>
    </source>
</evidence>
<accession>A0A426DNK3</accession>
<evidence type="ECO:0000313" key="2">
    <source>
        <dbReference type="EMBL" id="RRK34379.1"/>
    </source>
</evidence>
<reference evidence="2" key="1">
    <citation type="submission" date="2018-10" db="EMBL/GenBank/DDBJ databases">
        <title>Schaedlerella arabinophila gen. nov. sp. nov., isolated from the mouse intestinal tract and comparative analysis with the genome of the closely related altered Schaedler flora strain ASF502.</title>
        <authorList>
            <person name="Miyake S."/>
            <person name="Soh M."/>
            <person name="Seedorf H."/>
        </authorList>
    </citation>
    <scope>NUCLEOTIDE SEQUENCE [LARGE SCALE GENOMIC DNA]</scope>
    <source>
        <strain evidence="2">DSM 106076</strain>
    </source>
</reference>
<proteinExistence type="predicted"/>
<dbReference type="Proteomes" id="UP000274920">
    <property type="component" value="Unassembled WGS sequence"/>
</dbReference>
<keyword evidence="1" id="KW-0472">Membrane</keyword>
<name>A0A426DNK3_9FIRM</name>
<dbReference type="AlphaFoldDB" id="A0A426DNK3"/>
<keyword evidence="1" id="KW-0812">Transmembrane</keyword>
<gene>
    <name evidence="2" type="ORF">EBB54_25875</name>
</gene>
<comment type="caution">
    <text evidence="2">The sequence shown here is derived from an EMBL/GenBank/DDBJ whole genome shotgun (WGS) entry which is preliminary data.</text>
</comment>
<feature type="transmembrane region" description="Helical" evidence="1">
    <location>
        <begin position="63"/>
        <end position="92"/>
    </location>
</feature>
<sequence length="250" mass="28038">MCRMTGENISPYFFPFLLGDYIVATGLSKILILLIFIIIVCNVSCKQEEIYYYAIRTGYRAMVYGDILFIGILALGYCMYVYLCSILCFLPYVTIQGDWGRIIGTLAYTNAAGQYGYMFVIPTGIMEMYSAPNGVLLSFVLLFAGCFMLGLTVYMLNLFFQSKYYGIGISCFLILLSPIVSYSRIPGLYWFSPMSWISAENLYPVQNTQYPSVSYAAGMLMAIICCITSVLSIHCRKLEIGGVQNGWTAD</sequence>
<keyword evidence="3" id="KW-1185">Reference proteome</keyword>
<evidence type="ECO:0000313" key="3">
    <source>
        <dbReference type="Proteomes" id="UP000274920"/>
    </source>
</evidence>
<feature type="transmembrane region" description="Helical" evidence="1">
    <location>
        <begin position="21"/>
        <end position="43"/>
    </location>
</feature>